<evidence type="ECO:0000313" key="2">
    <source>
        <dbReference type="Proteomes" id="UP000790377"/>
    </source>
</evidence>
<name>A0ACB8AC91_9AGAM</name>
<comment type="caution">
    <text evidence="1">The sequence shown here is derived from an EMBL/GenBank/DDBJ whole genome shotgun (WGS) entry which is preliminary data.</text>
</comment>
<organism evidence="1 2">
    <name type="scientific">Hygrophoropsis aurantiaca</name>
    <dbReference type="NCBI Taxonomy" id="72124"/>
    <lineage>
        <taxon>Eukaryota</taxon>
        <taxon>Fungi</taxon>
        <taxon>Dikarya</taxon>
        <taxon>Basidiomycota</taxon>
        <taxon>Agaricomycotina</taxon>
        <taxon>Agaricomycetes</taxon>
        <taxon>Agaricomycetidae</taxon>
        <taxon>Boletales</taxon>
        <taxon>Coniophorineae</taxon>
        <taxon>Hygrophoropsidaceae</taxon>
        <taxon>Hygrophoropsis</taxon>
    </lineage>
</organism>
<keyword evidence="2" id="KW-1185">Reference proteome</keyword>
<evidence type="ECO:0000313" key="1">
    <source>
        <dbReference type="EMBL" id="KAH7910702.1"/>
    </source>
</evidence>
<dbReference type="EMBL" id="MU267703">
    <property type="protein sequence ID" value="KAH7910702.1"/>
    <property type="molecule type" value="Genomic_DNA"/>
</dbReference>
<reference evidence="1" key="1">
    <citation type="journal article" date="2021" name="New Phytol.">
        <title>Evolutionary innovations through gain and loss of genes in the ectomycorrhizal Boletales.</title>
        <authorList>
            <person name="Wu G."/>
            <person name="Miyauchi S."/>
            <person name="Morin E."/>
            <person name="Kuo A."/>
            <person name="Drula E."/>
            <person name="Varga T."/>
            <person name="Kohler A."/>
            <person name="Feng B."/>
            <person name="Cao Y."/>
            <person name="Lipzen A."/>
            <person name="Daum C."/>
            <person name="Hundley H."/>
            <person name="Pangilinan J."/>
            <person name="Johnson J."/>
            <person name="Barry K."/>
            <person name="LaButti K."/>
            <person name="Ng V."/>
            <person name="Ahrendt S."/>
            <person name="Min B."/>
            <person name="Choi I.G."/>
            <person name="Park H."/>
            <person name="Plett J.M."/>
            <person name="Magnuson J."/>
            <person name="Spatafora J.W."/>
            <person name="Nagy L.G."/>
            <person name="Henrissat B."/>
            <person name="Grigoriev I.V."/>
            <person name="Yang Z.L."/>
            <person name="Xu J."/>
            <person name="Martin F.M."/>
        </authorList>
    </citation>
    <scope>NUCLEOTIDE SEQUENCE</scope>
    <source>
        <strain evidence="1">ATCC 28755</strain>
    </source>
</reference>
<sequence length="238" mass="26207">MFMSLISHVLCAWFAFLLPCYSTFKALSHAPLSGELEKLSMYWAIIGLFVAIEHMVGPFISWYVFPFYWELRTIFLLYLSLPQTEGSTYVYKTYLQPFCAKNEADIDNGIASAQHNILGFCQARLANLLDIFWNLLNKTPITNLPQSGVQGRNRATDSAAYAMDSVKSLWSTYGGTLGGLSKSFTKSSPRSSDEPTASSTGVEVNHNGGQDKKSADTPLDATAPPPAEELSANAENNH</sequence>
<dbReference type="Proteomes" id="UP000790377">
    <property type="component" value="Unassembled WGS sequence"/>
</dbReference>
<proteinExistence type="predicted"/>
<gene>
    <name evidence="1" type="ORF">BJ138DRAFT_1189059</name>
</gene>
<accession>A0ACB8AC91</accession>
<protein>
    <submittedName>
        <fullName evidence="1">TB2/DP1, HVA22 family-domain-containing protein</fullName>
    </submittedName>
</protein>